<feature type="compositionally biased region" description="Low complexity" evidence="7">
    <location>
        <begin position="236"/>
        <end position="257"/>
    </location>
</feature>
<feature type="region of interest" description="Disordered" evidence="7">
    <location>
        <begin position="236"/>
        <end position="260"/>
    </location>
</feature>
<dbReference type="HAMAP" id="MF_01864">
    <property type="entry name" value="tRNA_metthiotr_MiaB"/>
    <property type="match status" value="1"/>
</dbReference>
<dbReference type="SFLD" id="SFLDG01082">
    <property type="entry name" value="B12-binding_domain_containing"/>
    <property type="match status" value="1"/>
</dbReference>
<gene>
    <name evidence="11" type="ORF">UFOPK3564_00753</name>
</gene>
<dbReference type="SFLD" id="SFLDS00029">
    <property type="entry name" value="Radical_SAM"/>
    <property type="match status" value="1"/>
</dbReference>
<dbReference type="SMART" id="SM00729">
    <property type="entry name" value="Elp3"/>
    <property type="match status" value="1"/>
</dbReference>
<dbReference type="EMBL" id="CAFBMK010000028">
    <property type="protein sequence ID" value="CAB4903974.1"/>
    <property type="molecule type" value="Genomic_DNA"/>
</dbReference>
<dbReference type="SFLD" id="SFLDG01061">
    <property type="entry name" value="methylthiotransferase"/>
    <property type="match status" value="1"/>
</dbReference>
<dbReference type="Pfam" id="PF04055">
    <property type="entry name" value="Radical_SAM"/>
    <property type="match status" value="1"/>
</dbReference>
<dbReference type="FunFam" id="3.40.50.12160:FF:000003">
    <property type="entry name" value="CDK5 regulatory subunit-associated protein 1"/>
    <property type="match status" value="1"/>
</dbReference>
<evidence type="ECO:0000256" key="6">
    <source>
        <dbReference type="ARBA" id="ARBA00023014"/>
    </source>
</evidence>
<comment type="cofactor">
    <cofactor evidence="1">
        <name>[4Fe-4S] cluster</name>
        <dbReference type="ChEBI" id="CHEBI:49883"/>
    </cofactor>
</comment>
<evidence type="ECO:0000256" key="2">
    <source>
        <dbReference type="ARBA" id="ARBA00022485"/>
    </source>
</evidence>
<name>A0A6J7GAY1_9ZZZZ</name>
<dbReference type="PROSITE" id="PS50926">
    <property type="entry name" value="TRAM"/>
    <property type="match status" value="1"/>
</dbReference>
<dbReference type="InterPro" id="IPR006463">
    <property type="entry name" value="MiaB_methiolase"/>
</dbReference>
<dbReference type="InterPro" id="IPR038135">
    <property type="entry name" value="Methylthiotransferase_N_sf"/>
</dbReference>
<dbReference type="PROSITE" id="PS51449">
    <property type="entry name" value="MTTASE_N"/>
    <property type="match status" value="1"/>
</dbReference>
<dbReference type="InterPro" id="IPR058240">
    <property type="entry name" value="rSAM_sf"/>
</dbReference>
<proteinExistence type="inferred from homology"/>
<keyword evidence="5" id="KW-0408">Iron</keyword>
<keyword evidence="6" id="KW-0411">Iron-sulfur</keyword>
<dbReference type="PANTHER" id="PTHR43020">
    <property type="entry name" value="CDK5 REGULATORY SUBUNIT-ASSOCIATED PROTEIN 1"/>
    <property type="match status" value="1"/>
</dbReference>
<dbReference type="InterPro" id="IPR006638">
    <property type="entry name" value="Elp3/MiaA/NifB-like_rSAM"/>
</dbReference>
<evidence type="ECO:0000259" key="9">
    <source>
        <dbReference type="PROSITE" id="PS51449"/>
    </source>
</evidence>
<dbReference type="InterPro" id="IPR023404">
    <property type="entry name" value="rSAM_horseshoe"/>
</dbReference>
<evidence type="ECO:0000259" key="8">
    <source>
        <dbReference type="PROSITE" id="PS50926"/>
    </source>
</evidence>
<dbReference type="PROSITE" id="PS01278">
    <property type="entry name" value="MTTASE_RADICAL"/>
    <property type="match status" value="1"/>
</dbReference>
<keyword evidence="4" id="KW-0479">Metal-binding</keyword>
<dbReference type="InterPro" id="IPR005839">
    <property type="entry name" value="Methylthiotransferase"/>
</dbReference>
<dbReference type="GO" id="GO:0046872">
    <property type="term" value="F:metal ion binding"/>
    <property type="evidence" value="ECO:0007669"/>
    <property type="project" value="UniProtKB-KW"/>
</dbReference>
<dbReference type="PROSITE" id="PS51918">
    <property type="entry name" value="RADICAL_SAM"/>
    <property type="match status" value="1"/>
</dbReference>
<evidence type="ECO:0000256" key="3">
    <source>
        <dbReference type="ARBA" id="ARBA00022691"/>
    </source>
</evidence>
<evidence type="ECO:0000256" key="4">
    <source>
        <dbReference type="ARBA" id="ARBA00022723"/>
    </source>
</evidence>
<dbReference type="Gene3D" id="3.80.30.20">
    <property type="entry name" value="tm_1862 like domain"/>
    <property type="match status" value="2"/>
</dbReference>
<dbReference type="GO" id="GO:0035597">
    <property type="term" value="F:tRNA-2-methylthio-N(6)-dimethylallyladenosine(37) synthase activity"/>
    <property type="evidence" value="ECO:0007669"/>
    <property type="project" value="TreeGrafter"/>
</dbReference>
<dbReference type="GO" id="GO:0051539">
    <property type="term" value="F:4 iron, 4 sulfur cluster binding"/>
    <property type="evidence" value="ECO:0007669"/>
    <property type="project" value="UniProtKB-KW"/>
</dbReference>
<evidence type="ECO:0000256" key="1">
    <source>
        <dbReference type="ARBA" id="ARBA00001966"/>
    </source>
</evidence>
<keyword evidence="3" id="KW-0949">S-adenosyl-L-methionine</keyword>
<evidence type="ECO:0000256" key="5">
    <source>
        <dbReference type="ARBA" id="ARBA00023004"/>
    </source>
</evidence>
<dbReference type="SUPFAM" id="SSF102114">
    <property type="entry name" value="Radical SAM enzymes"/>
    <property type="match status" value="1"/>
</dbReference>
<dbReference type="AlphaFoldDB" id="A0A6J7GAY1"/>
<organism evidence="11">
    <name type="scientific">freshwater metagenome</name>
    <dbReference type="NCBI Taxonomy" id="449393"/>
    <lineage>
        <taxon>unclassified sequences</taxon>
        <taxon>metagenomes</taxon>
        <taxon>ecological metagenomes</taxon>
    </lineage>
</organism>
<keyword evidence="2" id="KW-0004">4Fe-4S</keyword>
<dbReference type="PANTHER" id="PTHR43020:SF2">
    <property type="entry name" value="MITOCHONDRIAL TRNA METHYLTHIOTRANSFERASE CDK5RAP1"/>
    <property type="match status" value="1"/>
</dbReference>
<dbReference type="Pfam" id="PF00919">
    <property type="entry name" value="UPF0004"/>
    <property type="match status" value="1"/>
</dbReference>
<dbReference type="GO" id="GO:0005829">
    <property type="term" value="C:cytosol"/>
    <property type="evidence" value="ECO:0007669"/>
    <property type="project" value="TreeGrafter"/>
</dbReference>
<dbReference type="SFLD" id="SFLDF00273">
    <property type="entry name" value="(dimethylallyl)adenosine_tRNA"/>
    <property type="match status" value="1"/>
</dbReference>
<dbReference type="Gene3D" id="3.40.50.12160">
    <property type="entry name" value="Methylthiotransferase, N-terminal domain"/>
    <property type="match status" value="1"/>
</dbReference>
<dbReference type="InterPro" id="IPR020612">
    <property type="entry name" value="Methylthiotransferase_CS"/>
</dbReference>
<feature type="domain" description="TRAM" evidence="8">
    <location>
        <begin position="427"/>
        <end position="489"/>
    </location>
</feature>
<evidence type="ECO:0000256" key="7">
    <source>
        <dbReference type="SAM" id="MobiDB-lite"/>
    </source>
</evidence>
<evidence type="ECO:0000313" key="11">
    <source>
        <dbReference type="EMBL" id="CAB4903974.1"/>
    </source>
</evidence>
<dbReference type="InterPro" id="IPR013848">
    <property type="entry name" value="Methylthiotransferase_N"/>
</dbReference>
<dbReference type="Pfam" id="PF01938">
    <property type="entry name" value="TRAM"/>
    <property type="match status" value="1"/>
</dbReference>
<accession>A0A6J7GAY1</accession>
<feature type="domain" description="Radical SAM core" evidence="10">
    <location>
        <begin position="144"/>
        <end position="424"/>
    </location>
</feature>
<protein>
    <submittedName>
        <fullName evidence="11">Unannotated protein</fullName>
    </submittedName>
</protein>
<feature type="domain" description="MTTase N-terminal" evidence="9">
    <location>
        <begin position="9"/>
        <end position="125"/>
    </location>
</feature>
<evidence type="ECO:0000259" key="10">
    <source>
        <dbReference type="PROSITE" id="PS51918"/>
    </source>
</evidence>
<reference evidence="11" key="1">
    <citation type="submission" date="2020-05" db="EMBL/GenBank/DDBJ databases">
        <authorList>
            <person name="Chiriac C."/>
            <person name="Salcher M."/>
            <person name="Ghai R."/>
            <person name="Kavagutti S V."/>
        </authorList>
    </citation>
    <scope>NUCLEOTIDE SEQUENCE</scope>
</reference>
<dbReference type="CDD" id="cd01335">
    <property type="entry name" value="Radical_SAM"/>
    <property type="match status" value="1"/>
</dbReference>
<dbReference type="InterPro" id="IPR002792">
    <property type="entry name" value="TRAM_dom"/>
</dbReference>
<dbReference type="InterPro" id="IPR007197">
    <property type="entry name" value="rSAM"/>
</dbReference>
<sequence>MSSTVAPTKRYHVTTFGCQMNEHDSERMKGMLESLGYDEAPDAEQADLILFNTCSIRESADSRFVAHLGHAKRMKRERPEVVIGVGGCWAQSVKDEVFRRFPFVDVAFGPGQINRLAEFLTADSLTAQGYFEFEGFPAHLPTKRDRDFQAWVQIAVGCNLKCSYCIVPSTRGRESSRPFEQLVEEVERLAADGVREVTLLGQNVNAYGRDLRTTDPLPEALIPFHAAAKRPTGRIASLDGAAPSAGAGDTDAGAPAPSLRPRPRTFAELLTVVAAIPGIERVRYTSPHPKDIREDVVAVHASVPEVCQHIHLPLQSGSTSILKRMRRTYDQARFLERVAMIREGCPDVSLSTDIIVGFPGETEQDFQDTLDVVEQVGFDSAFTFVFSPRRGTEAAEFTEGLVPHPIKVERMERLVELVQRKARERTRRFVGRTLDVLIEGPSRTDPDRLRGRTSHNKVVNFTGFGEPGTTVPVEITGATSQTLSGEMSLLSVLA</sequence>